<evidence type="ECO:0000259" key="3">
    <source>
        <dbReference type="Pfam" id="PF07364"/>
    </source>
</evidence>
<protein>
    <recommendedName>
        <fullName evidence="1">Microcystinase C</fullName>
        <shortName evidence="1">MlrC</shortName>
    </recommendedName>
</protein>
<dbReference type="InterPro" id="IPR010799">
    <property type="entry name" value="MlrC_C"/>
</dbReference>
<comment type="function">
    <text evidence="1">Involved in peptidolytic degradation of cyclic heptapeptide hepatotoxin microcystin (MC).</text>
</comment>
<dbReference type="Pfam" id="PF07364">
    <property type="entry name" value="DUF1485"/>
    <property type="match status" value="1"/>
</dbReference>
<proteinExistence type="inferred from homology"/>
<dbReference type="EMBL" id="BMFJ01000004">
    <property type="protein sequence ID" value="GGE50260.1"/>
    <property type="molecule type" value="Genomic_DNA"/>
</dbReference>
<keyword evidence="1" id="KW-0482">Metalloprotease</keyword>
<name>A0A917AGY2_9RHOB</name>
<sequence>MPRKVLIALIKSESNGFSKMTTPLSAFGSQNRILRGPEMIERYRGTNLEPGGFIEVAEAEGWQLVPSIAAFASSSGPVEGAALEALCDMLIEDLTAAMPVDGVLLALHGSMMSETCMDTEREIVRRVRAVVGPTVPVLVSLDPHCNISHEMAADVQGMYAFRTSPHVDQRRTGIVTARMLAENFRRGALSRCVLARRRMLIGFDGARTYHDHGPFHEAIALAKTFEADPEILRVSIHAGYSKADCPMVGPSAAVTGFAPEEKLREVAETMMDECWRTRNETSEAVVSMEAARRALAERRPGDRPVVLGDYGDAPGGGAHGDGTALLSLLLETGAKNAVVVPMYDPEAALAFYTAGEGATLTLPLGGKYDPVRGGGPVERDWTVKRISDGKFAFTGPYGTGTRGSFGESALIESDGVMVIVTSLHRSVYDKEQLRIYGIEPEKMDVLVIKTMQGHRADFQPIAGVCLDVDSGGITSPDPLLFDWKHVPRPIWPMDAEVTG</sequence>
<keyword evidence="1" id="KW-0479">Metal-binding</keyword>
<evidence type="ECO:0000313" key="4">
    <source>
        <dbReference type="EMBL" id="GGE50260.1"/>
    </source>
</evidence>
<evidence type="ECO:0000313" key="5">
    <source>
        <dbReference type="Proteomes" id="UP000612855"/>
    </source>
</evidence>
<keyword evidence="5" id="KW-1185">Reference proteome</keyword>
<dbReference type="Proteomes" id="UP000612855">
    <property type="component" value="Unassembled WGS sequence"/>
</dbReference>
<gene>
    <name evidence="4" type="ORF">GCM10011360_41610</name>
</gene>
<feature type="domain" description="Microcystin LR degradation protein MlrC N-terminal" evidence="3">
    <location>
        <begin position="4"/>
        <end position="291"/>
    </location>
</feature>
<dbReference type="InterPro" id="IPR015995">
    <property type="entry name" value="MlrC_N"/>
</dbReference>
<accession>A0A917AGY2</accession>
<keyword evidence="1" id="KW-0378">Hydrolase</keyword>
<keyword evidence="1" id="KW-0645">Protease</keyword>
<dbReference type="GO" id="GO:0046872">
    <property type="term" value="F:metal ion binding"/>
    <property type="evidence" value="ECO:0007669"/>
    <property type="project" value="UniProtKB-KW"/>
</dbReference>
<comment type="caution">
    <text evidence="4">The sequence shown here is derived from an EMBL/GenBank/DDBJ whole genome shotgun (WGS) entry which is preliminary data.</text>
</comment>
<dbReference type="InterPro" id="IPR009197">
    <property type="entry name" value="MlrC"/>
</dbReference>
<feature type="domain" description="Microcystin LR degradation protein MlrC C-terminal" evidence="2">
    <location>
        <begin position="308"/>
        <end position="485"/>
    </location>
</feature>
<dbReference type="AlphaFoldDB" id="A0A917AGY2"/>
<dbReference type="RefSeq" id="WP_188479652.1">
    <property type="nucleotide sequence ID" value="NZ_BMFJ01000004.1"/>
</dbReference>
<dbReference type="GO" id="GO:0008237">
    <property type="term" value="F:metallopeptidase activity"/>
    <property type="evidence" value="ECO:0007669"/>
    <property type="project" value="UniProtKB-KW"/>
</dbReference>
<evidence type="ECO:0000256" key="1">
    <source>
        <dbReference type="PIRNR" id="PIRNR012702"/>
    </source>
</evidence>
<comment type="cofactor">
    <cofactor evidence="1">
        <name>Zn(2+)</name>
        <dbReference type="ChEBI" id="CHEBI:29105"/>
    </cofactor>
    <text evidence="1">Binds 1 zinc ion per subunit.</text>
</comment>
<dbReference type="PIRSF" id="PIRSF012702">
    <property type="entry name" value="UCP012702"/>
    <property type="match status" value="1"/>
</dbReference>
<evidence type="ECO:0000259" key="2">
    <source>
        <dbReference type="Pfam" id="PF07171"/>
    </source>
</evidence>
<comment type="similarity">
    <text evidence="1">Belongs to the peptidase M81 family.</text>
</comment>
<organism evidence="4 5">
    <name type="scientific">Primorskyibacter flagellatus</name>
    <dbReference type="NCBI Taxonomy" id="1387277"/>
    <lineage>
        <taxon>Bacteria</taxon>
        <taxon>Pseudomonadati</taxon>
        <taxon>Pseudomonadota</taxon>
        <taxon>Alphaproteobacteria</taxon>
        <taxon>Rhodobacterales</taxon>
        <taxon>Roseobacteraceae</taxon>
        <taxon>Primorskyibacter</taxon>
    </lineage>
</organism>
<dbReference type="GO" id="GO:0006508">
    <property type="term" value="P:proteolysis"/>
    <property type="evidence" value="ECO:0007669"/>
    <property type="project" value="UniProtKB-KW"/>
</dbReference>
<dbReference type="Pfam" id="PF07171">
    <property type="entry name" value="MlrC_C"/>
    <property type="match status" value="1"/>
</dbReference>
<reference evidence="5" key="1">
    <citation type="journal article" date="2019" name="Int. J. Syst. Evol. Microbiol.">
        <title>The Global Catalogue of Microorganisms (GCM) 10K type strain sequencing project: providing services to taxonomists for standard genome sequencing and annotation.</title>
        <authorList>
            <consortium name="The Broad Institute Genomics Platform"/>
            <consortium name="The Broad Institute Genome Sequencing Center for Infectious Disease"/>
            <person name="Wu L."/>
            <person name="Ma J."/>
        </authorList>
    </citation>
    <scope>NUCLEOTIDE SEQUENCE [LARGE SCALE GENOMIC DNA]</scope>
    <source>
        <strain evidence="5">CGMCC 1.12664</strain>
    </source>
</reference>